<dbReference type="Proteomes" id="UP000198848">
    <property type="component" value="Unassembled WGS sequence"/>
</dbReference>
<protein>
    <submittedName>
        <fullName evidence="1">Uncharacterized protein</fullName>
    </submittedName>
</protein>
<dbReference type="EMBL" id="FNLC01000002">
    <property type="protein sequence ID" value="SDR16861.1"/>
    <property type="molecule type" value="Genomic_DNA"/>
</dbReference>
<evidence type="ECO:0000313" key="1">
    <source>
        <dbReference type="EMBL" id="SDR16861.1"/>
    </source>
</evidence>
<organism evidence="1 2">
    <name type="scientific">Natronobacterium texcoconense</name>
    <dbReference type="NCBI Taxonomy" id="1095778"/>
    <lineage>
        <taxon>Archaea</taxon>
        <taxon>Methanobacteriati</taxon>
        <taxon>Methanobacteriota</taxon>
        <taxon>Stenosarchaea group</taxon>
        <taxon>Halobacteria</taxon>
        <taxon>Halobacteriales</taxon>
        <taxon>Natrialbaceae</taxon>
        <taxon>Natronobacterium</taxon>
    </lineage>
</organism>
<keyword evidence="2" id="KW-1185">Reference proteome</keyword>
<reference evidence="2" key="1">
    <citation type="submission" date="2016-10" db="EMBL/GenBank/DDBJ databases">
        <authorList>
            <person name="Varghese N."/>
            <person name="Submissions S."/>
        </authorList>
    </citation>
    <scope>NUCLEOTIDE SEQUENCE [LARGE SCALE GENOMIC DNA]</scope>
    <source>
        <strain evidence="2">DSM 24767</strain>
    </source>
</reference>
<evidence type="ECO:0000313" key="2">
    <source>
        <dbReference type="Proteomes" id="UP000198848"/>
    </source>
</evidence>
<dbReference type="RefSeq" id="WP_090382985.1">
    <property type="nucleotide sequence ID" value="NZ_FNLC01000002.1"/>
</dbReference>
<name>A0A1H1GUP3_NATTX</name>
<dbReference type="STRING" id="1095778.SAMN04489842_2620"/>
<accession>A0A1H1GUP3</accession>
<sequence length="183" mass="20839">MRIREWQDILEDVTEQDVDPEDWRAVAGDRAGGVGEDMYLAHPRGGVYFLKTYAKNPFEVRGVGTQVARKLDDEIGSFLPHDREAGRFAVQSPPEDEDHAESVSKRLETVLETHADAPTTPQDLFDDVMEAMESPAFGPMEYDQYDRPDELEELADRFEEAEDLLNAELEDLIETDEVDRGFM</sequence>
<dbReference type="AlphaFoldDB" id="A0A1H1GUP3"/>
<dbReference type="OrthoDB" id="213677at2157"/>
<proteinExistence type="predicted"/>
<gene>
    <name evidence="1" type="ORF">SAMN04489842_2620</name>
</gene>